<dbReference type="PROSITE" id="PS50234">
    <property type="entry name" value="VWFA"/>
    <property type="match status" value="1"/>
</dbReference>
<feature type="compositionally biased region" description="Polar residues" evidence="1">
    <location>
        <begin position="343"/>
        <end position="357"/>
    </location>
</feature>
<dbReference type="GO" id="GO:0016887">
    <property type="term" value="F:ATP hydrolysis activity"/>
    <property type="evidence" value="ECO:0007669"/>
    <property type="project" value="InterPro"/>
</dbReference>
<dbReference type="SUPFAM" id="SSF53300">
    <property type="entry name" value="vWA-like"/>
    <property type="match status" value="1"/>
</dbReference>
<dbReference type="PANTHER" id="PTHR21610">
    <property type="entry name" value="VON WILLEBRAND FACTOR A DOMAIN-CONTAINING PROTEIN 8"/>
    <property type="match status" value="1"/>
</dbReference>
<dbReference type="PANTHER" id="PTHR21610:SF9">
    <property type="entry name" value="VON WILLEBRAND FACTOR A DOMAIN-CONTAINING PROTEIN 8"/>
    <property type="match status" value="1"/>
</dbReference>
<protein>
    <submittedName>
        <fullName evidence="4">VWFA domain-containing protein</fullName>
    </submittedName>
</protein>
<dbReference type="FunFam" id="3.40.50.300:FF:000587">
    <property type="entry name" value="von Willebrand factor A domain containing 8"/>
    <property type="match status" value="1"/>
</dbReference>
<dbReference type="OMA" id="GTHIVHP"/>
<dbReference type="Pfam" id="PF07728">
    <property type="entry name" value="AAA_5"/>
    <property type="match status" value="3"/>
</dbReference>
<name>A0A7I4Z5B7_HAECO</name>
<dbReference type="SMART" id="SM00382">
    <property type="entry name" value="AAA"/>
    <property type="match status" value="3"/>
</dbReference>
<dbReference type="GO" id="GO:0005524">
    <property type="term" value="F:ATP binding"/>
    <property type="evidence" value="ECO:0007669"/>
    <property type="project" value="InterPro"/>
</dbReference>
<dbReference type="InterPro" id="IPR036465">
    <property type="entry name" value="vWFA_dom_sf"/>
</dbReference>
<dbReference type="InterPro" id="IPR002035">
    <property type="entry name" value="VWF_A"/>
</dbReference>
<dbReference type="Proteomes" id="UP000025227">
    <property type="component" value="Unplaced"/>
</dbReference>
<evidence type="ECO:0000256" key="1">
    <source>
        <dbReference type="SAM" id="MobiDB-lite"/>
    </source>
</evidence>
<dbReference type="InterPro" id="IPR039891">
    <property type="entry name" value="VWA8"/>
</dbReference>
<dbReference type="WBParaSite" id="HCON_00186310-00001">
    <property type="protein sequence ID" value="HCON_00186310-00001"/>
    <property type="gene ID" value="HCON_00186310"/>
</dbReference>
<dbReference type="InterPro" id="IPR027417">
    <property type="entry name" value="P-loop_NTPase"/>
</dbReference>
<evidence type="ECO:0000313" key="4">
    <source>
        <dbReference type="WBParaSite" id="HCON_00186310-00001"/>
    </source>
</evidence>
<feature type="region of interest" description="Disordered" evidence="1">
    <location>
        <begin position="339"/>
        <end position="384"/>
    </location>
</feature>
<feature type="domain" description="VWFA" evidence="2">
    <location>
        <begin position="1615"/>
        <end position="1798"/>
    </location>
</feature>
<dbReference type="InterPro" id="IPR011704">
    <property type="entry name" value="ATPase_dyneun-rel_AAA"/>
</dbReference>
<sequence>MVCVRALSTLHRRLLSVDVEKTVLKLGSLRVPIKETTRPELVPARYGVHEVKVPDEALSHLKWLLQKEILGQDVFLIGVPGALRSDIVLQYLELCNREYEYLAITRDTTESDIKQRREIRSGTAFYTDLCAVRAALHGRILVIDGVEKAERNVLPILNNLLENREMQLDDGRFLMRPDKYDKLIGNYTINDLREMGIERVSERFHVIALGLPVPRFHGNSLDPPLRSRFQCRNIAEPSFEAVRQLCTTLAPNVNSNSINDLLSLLYAINSQPDLGLSLVPLEKAERIMRIWNINPSYSPESMFNLMYPYRSMFKEHHIKVTEEFLEKFISERSKSSEPAASITRVSPSDKGTSTTVEVSFDHSGKKRTFSTEVSGKPSSEDRSFVSTPSQEALLADLAVAHSQGDFALLGAKGTGKTKLIAELAGRLGFNTDTMILYQDMNARELLQRRRMLDNGDTLWEDSQLVAAAKRGDVCVLDGAERVHWSALESLASLCYHRTLFLPDGSRLVGSDEFDNIQKKTGNDEEHLNSRGVFRIPKSFRLVLIGSSSLTENKWLNETVISLMPFFTMQKLSIDDQCKILQGLVPAEASETTRKLIEFVDKLQSSGDASLRGVAESLSIRKLIHIAKRDCLHPGELRDLIEKAALARFLPSVTRLAFHTELDKAGFVKNPSSTDELSDDLKYLLDKNAVEDKKETMIPDVLFYENDQHMSVIRDMARDMRLGAHLLLIGNQGVGKNKITDRFLHLIQRPRQYMQLHRDTTVESITMQTTVENGILRYEDSALVRAARAGHVLVIDEADKAPLHVIAILKSLLDSGTLLLGDGRRIQPASAPPCDRSIPLHPDFRIIMLANRPGFPFLGNDLFGLLGDLFSVHTVDNPDRESELEMLKKYAPDVEDGTLLKLMAAFTELREMADEGLLQYPYSTRELVNIVKHVNQFPNDSLSTVIRNVFDFDAFTSDAIATIQTVFQKHGIPFGVKRPREHVFVSHRFPIERPSSIGEWGAVDNVVPIDVKTSVVSINAKAQPLKAKSLKLIKEYVRTQQFTEQECAWQIPMLDVNICSDGLVMGNSLIVATVNPTRIYAVKDLYLTDEVFEIDVSSMLSHHNLLKYEPRIRLAQYGEGSFLVHEEVSGSILLVNLNRNTIQRIELGESALSNFANRFLKSERRLIQGGCPLLYTREGNQISRFEPGGTITQMTLGGEISKVFPVGSDKILVKMKNGSYDLLCHESGHWKARPVRADFANSLDIDSLRIQNDAVFLAAEGYHFLKSSGFPLLLSATDVIGSVRPTPANVVDGRRPYYLSDDVVKKFIDPYRNLIALRDGVVIRAQPKWKVPKDAAGEGKVNVHEIGGFLEAVNADNGFVQYIPVPEPRYHSYHGPWCATISHTPFIIVPYNDERMLTIDTCGGVRSYELSPNTLGRAFFEWNRLVGGEDDHKLRLEFERESDAFDLSKLDDPQVGKFDPENTPHHGGNQWMGGTGGYSTAGLGGVGGPFRLDAGHDVHQMPDSIKKQVPDYVLKKAREVAKAEYQKRLKEIAMSEYDADAYMTFWNKIEKHSNHLRSIIEQLEAKKKERQWARHQTSGDLDDGKLIEGITGERNIYRRRLDKRPEPGAPQLKPKRMQLCFDVSGSMYRFNGYDKRLQKSLEVALMVMTSFEGKQEKVAYDITGHSGDGPCIEFVTDGEYPKNNKERLDILKQMVAHSQFCTNGDYTLESLDEAIKTLSKEKDCDERIVVLISDANLDRYGISPKDFVKIMNKDDTVSSFVILIGSLGHQAQRIQAALPVGKAYVCENTSDLPKIMQNIFASTLR</sequence>
<dbReference type="SUPFAM" id="SSF52540">
    <property type="entry name" value="P-loop containing nucleoside triphosphate hydrolases"/>
    <property type="match status" value="3"/>
</dbReference>
<organism evidence="3 4">
    <name type="scientific">Haemonchus contortus</name>
    <name type="common">Barber pole worm</name>
    <dbReference type="NCBI Taxonomy" id="6289"/>
    <lineage>
        <taxon>Eukaryota</taxon>
        <taxon>Metazoa</taxon>
        <taxon>Ecdysozoa</taxon>
        <taxon>Nematoda</taxon>
        <taxon>Chromadorea</taxon>
        <taxon>Rhabditida</taxon>
        <taxon>Rhabditina</taxon>
        <taxon>Rhabditomorpha</taxon>
        <taxon>Strongyloidea</taxon>
        <taxon>Trichostrongylidae</taxon>
        <taxon>Haemonchus</taxon>
    </lineage>
</organism>
<dbReference type="SMART" id="SM00327">
    <property type="entry name" value="VWA"/>
    <property type="match status" value="1"/>
</dbReference>
<dbReference type="Gene3D" id="3.40.50.410">
    <property type="entry name" value="von Willebrand factor, type A domain"/>
    <property type="match status" value="1"/>
</dbReference>
<dbReference type="InterPro" id="IPR003593">
    <property type="entry name" value="AAA+_ATPase"/>
</dbReference>
<reference evidence="4" key="1">
    <citation type="submission" date="2020-12" db="UniProtKB">
        <authorList>
            <consortium name="WormBaseParasite"/>
        </authorList>
    </citation>
    <scope>IDENTIFICATION</scope>
    <source>
        <strain evidence="4">MHco3</strain>
    </source>
</reference>
<accession>A0A7I4Z5B7</accession>
<evidence type="ECO:0000313" key="3">
    <source>
        <dbReference type="Proteomes" id="UP000025227"/>
    </source>
</evidence>
<keyword evidence="3" id="KW-1185">Reference proteome</keyword>
<dbReference type="Gene3D" id="3.40.50.300">
    <property type="entry name" value="P-loop containing nucleotide triphosphate hydrolases"/>
    <property type="match status" value="3"/>
</dbReference>
<dbReference type="OrthoDB" id="5186at2759"/>
<dbReference type="GO" id="GO:0005737">
    <property type="term" value="C:cytoplasm"/>
    <property type="evidence" value="ECO:0007669"/>
    <property type="project" value="TreeGrafter"/>
</dbReference>
<proteinExistence type="predicted"/>
<evidence type="ECO:0000259" key="2">
    <source>
        <dbReference type="PROSITE" id="PS50234"/>
    </source>
</evidence>